<feature type="region of interest" description="Disordered" evidence="1">
    <location>
        <begin position="242"/>
        <end position="315"/>
    </location>
</feature>
<comment type="caution">
    <text evidence="3">The sequence shown here is derived from an EMBL/GenBank/DDBJ whole genome shotgun (WGS) entry which is preliminary data.</text>
</comment>
<evidence type="ECO:0000259" key="2">
    <source>
        <dbReference type="Pfam" id="PF02121"/>
    </source>
</evidence>
<dbReference type="GO" id="GO:0035091">
    <property type="term" value="F:phosphatidylinositol binding"/>
    <property type="evidence" value="ECO:0007669"/>
    <property type="project" value="TreeGrafter"/>
</dbReference>
<keyword evidence="4" id="KW-1185">Reference proteome</keyword>
<dbReference type="Gene3D" id="3.30.530.20">
    <property type="match status" value="1"/>
</dbReference>
<evidence type="ECO:0000256" key="1">
    <source>
        <dbReference type="SAM" id="MobiDB-lite"/>
    </source>
</evidence>
<dbReference type="FunFam" id="3.30.530.20:FF:000028">
    <property type="entry name" value="Phosphatidylinositol transfer protein 5"/>
    <property type="match status" value="1"/>
</dbReference>
<dbReference type="Pfam" id="PF02121">
    <property type="entry name" value="IP_trans"/>
    <property type="match status" value="1"/>
</dbReference>
<dbReference type="InterPro" id="IPR055261">
    <property type="entry name" value="PI_transfer_N"/>
</dbReference>
<sequence>MLKEYRICMPMSVEEYHIGQLYMIARHSLEQSHGGEGVEVVENTSHTDPVHGQGQYTEKRIHLSGKLPVWIRSYIPRFIYLTERAWNYYPYTETELTCSVVPRFSIKIRTRYENNNGSSENCLNMEEEELKKRTVDRVDILTDPVDEKHYKEEEDLSVFRSEKTGRGPLEKGWDKCCDVIMCSYKLVDVSFQVFGLQTKVEEFVHRAIRNILLLGHRQAFAWIDEWYGMTLDDVREYESGMQEKTNEKVREAQKDIDGGIKTPETPEGEEEEGEKEGQDLKGSGRLSKNNSLSSQGSESSQSQRSGYLSSWFKWS</sequence>
<dbReference type="InterPro" id="IPR001666">
    <property type="entry name" value="PI_transfer"/>
</dbReference>
<dbReference type="PANTHER" id="PTHR10658:SF54">
    <property type="entry name" value="CYTOPLASMIC PHOSPHATIDYLINOSITOL TRANSFER PROTEIN 1"/>
    <property type="match status" value="1"/>
</dbReference>
<dbReference type="AlphaFoldDB" id="A0AAW0UPX8"/>
<dbReference type="Proteomes" id="UP001487740">
    <property type="component" value="Unassembled WGS sequence"/>
</dbReference>
<organism evidence="3 4">
    <name type="scientific">Scylla paramamosain</name>
    <name type="common">Mud crab</name>
    <dbReference type="NCBI Taxonomy" id="85552"/>
    <lineage>
        <taxon>Eukaryota</taxon>
        <taxon>Metazoa</taxon>
        <taxon>Ecdysozoa</taxon>
        <taxon>Arthropoda</taxon>
        <taxon>Crustacea</taxon>
        <taxon>Multicrustacea</taxon>
        <taxon>Malacostraca</taxon>
        <taxon>Eumalacostraca</taxon>
        <taxon>Eucarida</taxon>
        <taxon>Decapoda</taxon>
        <taxon>Pleocyemata</taxon>
        <taxon>Brachyura</taxon>
        <taxon>Eubrachyura</taxon>
        <taxon>Portunoidea</taxon>
        <taxon>Portunidae</taxon>
        <taxon>Portuninae</taxon>
        <taxon>Scylla</taxon>
    </lineage>
</organism>
<name>A0AAW0UPX8_SCYPA</name>
<dbReference type="PRINTS" id="PR00391">
    <property type="entry name" value="PITRANSFER"/>
</dbReference>
<dbReference type="InterPro" id="IPR023393">
    <property type="entry name" value="START-like_dom_sf"/>
</dbReference>
<dbReference type="EMBL" id="JARAKH010000008">
    <property type="protein sequence ID" value="KAK8402194.1"/>
    <property type="molecule type" value="Genomic_DNA"/>
</dbReference>
<gene>
    <name evidence="3" type="ORF">O3P69_001351</name>
</gene>
<dbReference type="GO" id="GO:0008526">
    <property type="term" value="F:phosphatidylinositol transfer activity"/>
    <property type="evidence" value="ECO:0007669"/>
    <property type="project" value="TreeGrafter"/>
</dbReference>
<proteinExistence type="predicted"/>
<feature type="compositionally biased region" description="Basic and acidic residues" evidence="1">
    <location>
        <begin position="244"/>
        <end position="258"/>
    </location>
</feature>
<feature type="compositionally biased region" description="Low complexity" evidence="1">
    <location>
        <begin position="286"/>
        <end position="315"/>
    </location>
</feature>
<protein>
    <recommendedName>
        <fullName evidence="2">Phosphatidylinositol transfer protein N-terminal domain-containing protein</fullName>
    </recommendedName>
</protein>
<evidence type="ECO:0000313" key="4">
    <source>
        <dbReference type="Proteomes" id="UP001487740"/>
    </source>
</evidence>
<reference evidence="3 4" key="1">
    <citation type="submission" date="2023-03" db="EMBL/GenBank/DDBJ databases">
        <title>High-quality genome of Scylla paramamosain provides insights in environmental adaptation.</title>
        <authorList>
            <person name="Zhang L."/>
        </authorList>
    </citation>
    <scope>NUCLEOTIDE SEQUENCE [LARGE SCALE GENOMIC DNA]</scope>
    <source>
        <strain evidence="3">LZ_2023a</strain>
        <tissue evidence="3">Muscle</tissue>
    </source>
</reference>
<dbReference type="PANTHER" id="PTHR10658">
    <property type="entry name" value="PHOSPHATIDYLINOSITOL TRANSFER PROTEIN"/>
    <property type="match status" value="1"/>
</dbReference>
<feature type="domain" description="Phosphatidylinositol transfer protein N-terminal" evidence="2">
    <location>
        <begin position="2"/>
        <end position="243"/>
    </location>
</feature>
<dbReference type="SUPFAM" id="SSF55961">
    <property type="entry name" value="Bet v1-like"/>
    <property type="match status" value="1"/>
</dbReference>
<evidence type="ECO:0000313" key="3">
    <source>
        <dbReference type="EMBL" id="KAK8402194.1"/>
    </source>
</evidence>
<accession>A0AAW0UPX8</accession>
<dbReference type="GO" id="GO:0071944">
    <property type="term" value="C:cell periphery"/>
    <property type="evidence" value="ECO:0007669"/>
    <property type="project" value="UniProtKB-ARBA"/>
</dbReference>
<dbReference type="GO" id="GO:0005737">
    <property type="term" value="C:cytoplasm"/>
    <property type="evidence" value="ECO:0007669"/>
    <property type="project" value="UniProtKB-ARBA"/>
</dbReference>